<accession>A0ABS4KVY7</accession>
<proteinExistence type="predicted"/>
<protein>
    <submittedName>
        <fullName evidence="2">Uncharacterized protein</fullName>
    </submittedName>
</protein>
<sequence>MSKDLIYSIPKEKHSEKDLRELLTAHPEIK</sequence>
<reference evidence="2 3" key="1">
    <citation type="submission" date="2021-03" db="EMBL/GenBank/DDBJ databases">
        <title>Genomic Encyclopedia of Type Strains, Phase IV (KMG-IV): sequencing the most valuable type-strain genomes for metagenomic binning, comparative biology and taxonomic classification.</title>
        <authorList>
            <person name="Goeker M."/>
        </authorList>
    </citation>
    <scope>NUCLEOTIDE SEQUENCE [LARGE SCALE GENOMIC DNA]</scope>
    <source>
        <strain evidence="2 3">DSM 28783</strain>
    </source>
</reference>
<dbReference type="Proteomes" id="UP001519307">
    <property type="component" value="Unassembled WGS sequence"/>
</dbReference>
<dbReference type="EMBL" id="JAGGLM010000026">
    <property type="protein sequence ID" value="MBP2033958.1"/>
    <property type="molecule type" value="Genomic_DNA"/>
</dbReference>
<keyword evidence="3" id="KW-1185">Reference proteome</keyword>
<evidence type="ECO:0000313" key="1">
    <source>
        <dbReference type="EMBL" id="MBP2033958.1"/>
    </source>
</evidence>
<comment type="caution">
    <text evidence="2">The sequence shown here is derived from an EMBL/GenBank/DDBJ whole genome shotgun (WGS) entry which is preliminary data.</text>
</comment>
<gene>
    <name evidence="1" type="ORF">J2Z42_002671</name>
    <name evidence="2" type="ORF">J2Z42_002919</name>
</gene>
<dbReference type="EMBL" id="JAGGLM010000039">
    <property type="protein sequence ID" value="MBP2034184.1"/>
    <property type="molecule type" value="Genomic_DNA"/>
</dbReference>
<name>A0ABS4KVY7_9CLOT</name>
<evidence type="ECO:0000313" key="2">
    <source>
        <dbReference type="EMBL" id="MBP2034184.1"/>
    </source>
</evidence>
<feature type="non-terminal residue" evidence="2">
    <location>
        <position position="30"/>
    </location>
</feature>
<evidence type="ECO:0000313" key="3">
    <source>
        <dbReference type="Proteomes" id="UP001519307"/>
    </source>
</evidence>
<organism evidence="2 3">
    <name type="scientific">Clostridium algifaecis</name>
    <dbReference type="NCBI Taxonomy" id="1472040"/>
    <lineage>
        <taxon>Bacteria</taxon>
        <taxon>Bacillati</taxon>
        <taxon>Bacillota</taxon>
        <taxon>Clostridia</taxon>
        <taxon>Eubacteriales</taxon>
        <taxon>Clostridiaceae</taxon>
        <taxon>Clostridium</taxon>
    </lineage>
</organism>